<name>A0A4Z2E712_9TELE</name>
<feature type="region of interest" description="Disordered" evidence="1">
    <location>
        <begin position="33"/>
        <end position="61"/>
    </location>
</feature>
<organism evidence="2 3">
    <name type="scientific">Liparis tanakae</name>
    <name type="common">Tanaka's snailfish</name>
    <dbReference type="NCBI Taxonomy" id="230148"/>
    <lineage>
        <taxon>Eukaryota</taxon>
        <taxon>Metazoa</taxon>
        <taxon>Chordata</taxon>
        <taxon>Craniata</taxon>
        <taxon>Vertebrata</taxon>
        <taxon>Euteleostomi</taxon>
        <taxon>Actinopterygii</taxon>
        <taxon>Neopterygii</taxon>
        <taxon>Teleostei</taxon>
        <taxon>Neoteleostei</taxon>
        <taxon>Acanthomorphata</taxon>
        <taxon>Eupercaria</taxon>
        <taxon>Perciformes</taxon>
        <taxon>Cottioidei</taxon>
        <taxon>Cottales</taxon>
        <taxon>Liparidae</taxon>
        <taxon>Liparis</taxon>
    </lineage>
</organism>
<feature type="compositionally biased region" description="Polar residues" evidence="1">
    <location>
        <begin position="48"/>
        <end position="60"/>
    </location>
</feature>
<proteinExistence type="predicted"/>
<evidence type="ECO:0000313" key="3">
    <source>
        <dbReference type="Proteomes" id="UP000314294"/>
    </source>
</evidence>
<accession>A0A4Z2E712</accession>
<gene>
    <name evidence="2" type="ORF">EYF80_065511</name>
</gene>
<dbReference type="EMBL" id="SRLO01015589">
    <property type="protein sequence ID" value="TNN24364.1"/>
    <property type="molecule type" value="Genomic_DNA"/>
</dbReference>
<keyword evidence="3" id="KW-1185">Reference proteome</keyword>
<protein>
    <submittedName>
        <fullName evidence="2">Uncharacterized protein</fullName>
    </submittedName>
</protein>
<reference evidence="2 3" key="1">
    <citation type="submission" date="2019-03" db="EMBL/GenBank/DDBJ databases">
        <title>First draft genome of Liparis tanakae, snailfish: a comprehensive survey of snailfish specific genes.</title>
        <authorList>
            <person name="Kim W."/>
            <person name="Song I."/>
            <person name="Jeong J.-H."/>
            <person name="Kim D."/>
            <person name="Kim S."/>
            <person name="Ryu S."/>
            <person name="Song J.Y."/>
            <person name="Lee S.K."/>
        </authorList>
    </citation>
    <scope>NUCLEOTIDE SEQUENCE [LARGE SCALE GENOMIC DNA]</scope>
    <source>
        <tissue evidence="2">Muscle</tissue>
    </source>
</reference>
<dbReference type="Proteomes" id="UP000314294">
    <property type="component" value="Unassembled WGS sequence"/>
</dbReference>
<comment type="caution">
    <text evidence="2">The sequence shown here is derived from an EMBL/GenBank/DDBJ whole genome shotgun (WGS) entry which is preliminary data.</text>
</comment>
<evidence type="ECO:0000313" key="2">
    <source>
        <dbReference type="EMBL" id="TNN24364.1"/>
    </source>
</evidence>
<dbReference type="AlphaFoldDB" id="A0A4Z2E712"/>
<evidence type="ECO:0000256" key="1">
    <source>
        <dbReference type="SAM" id="MobiDB-lite"/>
    </source>
</evidence>
<sequence length="75" mass="8163">MRMYRGSAAVGSFRLQKPYITLALSKVSVMAARPPPAAQNKRPHHSISAANASVTLSSTGRKPLSIHTHWESIHT</sequence>